<proteinExistence type="predicted"/>
<dbReference type="AlphaFoldDB" id="A0A0D0E0S6"/>
<organism evidence="1 2">
    <name type="scientific">Paxillus rubicundulus Ve08.2h10</name>
    <dbReference type="NCBI Taxonomy" id="930991"/>
    <lineage>
        <taxon>Eukaryota</taxon>
        <taxon>Fungi</taxon>
        <taxon>Dikarya</taxon>
        <taxon>Basidiomycota</taxon>
        <taxon>Agaricomycotina</taxon>
        <taxon>Agaricomycetes</taxon>
        <taxon>Agaricomycetidae</taxon>
        <taxon>Boletales</taxon>
        <taxon>Paxilineae</taxon>
        <taxon>Paxillaceae</taxon>
        <taxon>Paxillus</taxon>
    </lineage>
</organism>
<dbReference type="HOGENOM" id="CLU_156026_2_0_1"/>
<sequence length="74" mass="7840">MAQKFIVIFNDLSSYQKYKKDVVAEGGTIVNDYGTIALGFAAEIPDTVLQLMRASGLSGGGILSLEADSVVTIQ</sequence>
<dbReference type="SUPFAM" id="SSF54897">
    <property type="entry name" value="Protease propeptides/inhibitors"/>
    <property type="match status" value="1"/>
</dbReference>
<reference evidence="2" key="2">
    <citation type="submission" date="2015-01" db="EMBL/GenBank/DDBJ databases">
        <title>Evolutionary Origins and Diversification of the Mycorrhizal Mutualists.</title>
        <authorList>
            <consortium name="DOE Joint Genome Institute"/>
            <consortium name="Mycorrhizal Genomics Consortium"/>
            <person name="Kohler A."/>
            <person name="Kuo A."/>
            <person name="Nagy L.G."/>
            <person name="Floudas D."/>
            <person name="Copeland A."/>
            <person name="Barry K.W."/>
            <person name="Cichocki N."/>
            <person name="Veneault-Fourrey C."/>
            <person name="LaButti K."/>
            <person name="Lindquist E.A."/>
            <person name="Lipzen A."/>
            <person name="Lundell T."/>
            <person name="Morin E."/>
            <person name="Murat C."/>
            <person name="Riley R."/>
            <person name="Ohm R."/>
            <person name="Sun H."/>
            <person name="Tunlid A."/>
            <person name="Henrissat B."/>
            <person name="Grigoriev I.V."/>
            <person name="Hibbett D.S."/>
            <person name="Martin F."/>
        </authorList>
    </citation>
    <scope>NUCLEOTIDE SEQUENCE [LARGE SCALE GENOMIC DNA]</scope>
    <source>
        <strain evidence="2">Ve08.2h10</strain>
    </source>
</reference>
<dbReference type="InParanoid" id="A0A0D0E0S6"/>
<dbReference type="Gene3D" id="3.30.70.80">
    <property type="entry name" value="Peptidase S8 propeptide/proteinase inhibitor I9"/>
    <property type="match status" value="1"/>
</dbReference>
<dbReference type="EMBL" id="KN824952">
    <property type="protein sequence ID" value="KIK97106.1"/>
    <property type="molecule type" value="Genomic_DNA"/>
</dbReference>
<evidence type="ECO:0008006" key="3">
    <source>
        <dbReference type="Google" id="ProtNLM"/>
    </source>
</evidence>
<keyword evidence="2" id="KW-1185">Reference proteome</keyword>
<evidence type="ECO:0000313" key="2">
    <source>
        <dbReference type="Proteomes" id="UP000054538"/>
    </source>
</evidence>
<accession>A0A0D0E0S6</accession>
<dbReference type="InterPro" id="IPR037045">
    <property type="entry name" value="S8pro/Inhibitor_I9_sf"/>
</dbReference>
<name>A0A0D0E0S6_9AGAM</name>
<evidence type="ECO:0000313" key="1">
    <source>
        <dbReference type="EMBL" id="KIK97106.1"/>
    </source>
</evidence>
<dbReference type="OrthoDB" id="5518345at2759"/>
<gene>
    <name evidence="1" type="ORF">PAXRUDRAFT_825276</name>
</gene>
<protein>
    <recommendedName>
        <fullName evidence="3">Inhibitor I9 domain-containing protein</fullName>
    </recommendedName>
</protein>
<dbReference type="Proteomes" id="UP000054538">
    <property type="component" value="Unassembled WGS sequence"/>
</dbReference>
<reference evidence="1 2" key="1">
    <citation type="submission" date="2014-04" db="EMBL/GenBank/DDBJ databases">
        <authorList>
            <consortium name="DOE Joint Genome Institute"/>
            <person name="Kuo A."/>
            <person name="Kohler A."/>
            <person name="Jargeat P."/>
            <person name="Nagy L.G."/>
            <person name="Floudas D."/>
            <person name="Copeland A."/>
            <person name="Barry K.W."/>
            <person name="Cichocki N."/>
            <person name="Veneault-Fourrey C."/>
            <person name="LaButti K."/>
            <person name="Lindquist E.A."/>
            <person name="Lipzen A."/>
            <person name="Lundell T."/>
            <person name="Morin E."/>
            <person name="Murat C."/>
            <person name="Sun H."/>
            <person name="Tunlid A."/>
            <person name="Henrissat B."/>
            <person name="Grigoriev I.V."/>
            <person name="Hibbett D.S."/>
            <person name="Martin F."/>
            <person name="Nordberg H.P."/>
            <person name="Cantor M.N."/>
            <person name="Hua S.X."/>
        </authorList>
    </citation>
    <scope>NUCLEOTIDE SEQUENCE [LARGE SCALE GENOMIC DNA]</scope>
    <source>
        <strain evidence="1 2">Ve08.2h10</strain>
    </source>
</reference>